<evidence type="ECO:0000256" key="9">
    <source>
        <dbReference type="ARBA" id="ARBA00023228"/>
    </source>
</evidence>
<dbReference type="GO" id="GO:0016197">
    <property type="term" value="P:endosomal transport"/>
    <property type="evidence" value="ECO:0007669"/>
    <property type="project" value="InterPro"/>
</dbReference>
<keyword evidence="8" id="KW-0564">Palmitate</keyword>
<dbReference type="GO" id="GO:0031902">
    <property type="term" value="C:late endosome membrane"/>
    <property type="evidence" value="ECO:0007669"/>
    <property type="project" value="UniProtKB-SubCell"/>
</dbReference>
<evidence type="ECO:0000256" key="2">
    <source>
        <dbReference type="ARBA" id="ARBA00004577"/>
    </source>
</evidence>
<proteinExistence type="inferred from homology"/>
<dbReference type="GO" id="GO:0071986">
    <property type="term" value="C:Ragulator complex"/>
    <property type="evidence" value="ECO:0007669"/>
    <property type="project" value="InterPro"/>
</dbReference>
<evidence type="ECO:0000256" key="6">
    <source>
        <dbReference type="ARBA" id="ARBA00022753"/>
    </source>
</evidence>
<dbReference type="AlphaFoldDB" id="A0A4U5LW67"/>
<dbReference type="GO" id="GO:0060090">
    <property type="term" value="F:molecular adaptor activity"/>
    <property type="evidence" value="ECO:0007669"/>
    <property type="project" value="TreeGrafter"/>
</dbReference>
<dbReference type="EMBL" id="AZBU02000011">
    <property type="protein sequence ID" value="TKR60419.1"/>
    <property type="molecule type" value="Genomic_DNA"/>
</dbReference>
<reference evidence="12 13" key="1">
    <citation type="journal article" date="2015" name="Genome Biol.">
        <title>Comparative genomics of Steinernema reveals deeply conserved gene regulatory networks.</title>
        <authorList>
            <person name="Dillman A.R."/>
            <person name="Macchietto M."/>
            <person name="Porter C.F."/>
            <person name="Rogers A."/>
            <person name="Williams B."/>
            <person name="Antoshechkin I."/>
            <person name="Lee M.M."/>
            <person name="Goodwin Z."/>
            <person name="Lu X."/>
            <person name="Lewis E.E."/>
            <person name="Goodrich-Blair H."/>
            <person name="Stock S.P."/>
            <person name="Adams B.J."/>
            <person name="Sternberg P.W."/>
            <person name="Mortazavi A."/>
        </authorList>
    </citation>
    <scope>NUCLEOTIDE SEQUENCE [LARGE SCALE GENOMIC DNA]</scope>
    <source>
        <strain evidence="12 13">ALL</strain>
    </source>
</reference>
<keyword evidence="5" id="KW-0519">Myristate</keyword>
<gene>
    <name evidence="12" type="ORF">L596_027670</name>
</gene>
<evidence type="ECO:0000256" key="3">
    <source>
        <dbReference type="ARBA" id="ARBA00010861"/>
    </source>
</evidence>
<dbReference type="GO" id="GO:0071230">
    <property type="term" value="P:cellular response to amino acid stimulus"/>
    <property type="evidence" value="ECO:0007669"/>
    <property type="project" value="InterPro"/>
</dbReference>
<comment type="caution">
    <text evidence="12">The sequence shown here is derived from an EMBL/GenBank/DDBJ whole genome shotgun (WGS) entry which is preliminary data.</text>
</comment>
<dbReference type="GO" id="GO:0032008">
    <property type="term" value="P:positive regulation of TOR signaling"/>
    <property type="evidence" value="ECO:0007669"/>
    <property type="project" value="InterPro"/>
</dbReference>
<dbReference type="Pfam" id="PF15454">
    <property type="entry name" value="LAMTOR"/>
    <property type="match status" value="1"/>
</dbReference>
<dbReference type="GO" id="GO:0045121">
    <property type="term" value="C:membrane raft"/>
    <property type="evidence" value="ECO:0007669"/>
    <property type="project" value="InterPro"/>
</dbReference>
<evidence type="ECO:0000256" key="11">
    <source>
        <dbReference type="ARBA" id="ARBA00032695"/>
    </source>
</evidence>
<organism evidence="12 13">
    <name type="scientific">Steinernema carpocapsae</name>
    <name type="common">Entomopathogenic nematode</name>
    <dbReference type="NCBI Taxonomy" id="34508"/>
    <lineage>
        <taxon>Eukaryota</taxon>
        <taxon>Metazoa</taxon>
        <taxon>Ecdysozoa</taxon>
        <taxon>Nematoda</taxon>
        <taxon>Chromadorea</taxon>
        <taxon>Rhabditida</taxon>
        <taxon>Tylenchina</taxon>
        <taxon>Panagrolaimomorpha</taxon>
        <taxon>Strongyloidoidea</taxon>
        <taxon>Steinernematidae</taxon>
        <taxon>Steinernema</taxon>
    </lineage>
</organism>
<comment type="similarity">
    <text evidence="3">Belongs to the LAMTOR1 family.</text>
</comment>
<name>A0A4U5LW67_STECR</name>
<dbReference type="GO" id="GO:0005085">
    <property type="term" value="F:guanyl-nucleotide exchange factor activity"/>
    <property type="evidence" value="ECO:0007669"/>
    <property type="project" value="TreeGrafter"/>
</dbReference>
<evidence type="ECO:0000256" key="5">
    <source>
        <dbReference type="ARBA" id="ARBA00022707"/>
    </source>
</evidence>
<dbReference type="GO" id="GO:0001919">
    <property type="term" value="P:regulation of receptor recycling"/>
    <property type="evidence" value="ECO:0007669"/>
    <property type="project" value="InterPro"/>
</dbReference>
<accession>A0A4U5LW67</accession>
<protein>
    <recommendedName>
        <fullName evidence="4">Ragulator complex protein LAMTOR1</fullName>
    </recommendedName>
    <alternativeName>
        <fullName evidence="11">Late endosomal/lysosomal adaptor and MAPK and MTOR activator 1</fullName>
    </alternativeName>
</protein>
<evidence type="ECO:0000256" key="10">
    <source>
        <dbReference type="ARBA" id="ARBA00023288"/>
    </source>
</evidence>
<evidence type="ECO:0000256" key="1">
    <source>
        <dbReference type="ARBA" id="ARBA00004122"/>
    </source>
</evidence>
<evidence type="ECO:0000256" key="7">
    <source>
        <dbReference type="ARBA" id="ARBA00023136"/>
    </source>
</evidence>
<dbReference type="InterPro" id="IPR028209">
    <property type="entry name" value="LAMTOR1/MEH1"/>
</dbReference>
<dbReference type="PANTHER" id="PTHR13401:SF2">
    <property type="entry name" value="RAGULATOR COMPLEX PROTEIN LAMTOR1"/>
    <property type="match status" value="1"/>
</dbReference>
<keyword evidence="7" id="KW-0472">Membrane</keyword>
<dbReference type="OrthoDB" id="5562028at2759"/>
<evidence type="ECO:0000313" key="13">
    <source>
        <dbReference type="Proteomes" id="UP000298663"/>
    </source>
</evidence>
<comment type="subcellular location">
    <subcellularLocation>
        <location evidence="2">Late endosome membrane</location>
        <topology evidence="2">Lipid-anchor</topology>
        <orientation evidence="2">Cytoplasmic side</orientation>
    </subcellularLocation>
    <subcellularLocation>
        <location evidence="1">Lysosome membrane</location>
        <topology evidence="1">Lipid-anchor</topology>
        <orientation evidence="1">Cytoplasmic side</orientation>
    </subcellularLocation>
</comment>
<dbReference type="GO" id="GO:0007040">
    <property type="term" value="P:lysosome organization"/>
    <property type="evidence" value="ECO:0007669"/>
    <property type="project" value="InterPro"/>
</dbReference>
<keyword evidence="9" id="KW-0458">Lysosome</keyword>
<dbReference type="Proteomes" id="UP000298663">
    <property type="component" value="Unassembled WGS sequence"/>
</dbReference>
<keyword evidence="10" id="KW-0449">Lipoprotein</keyword>
<keyword evidence="6" id="KW-0967">Endosome</keyword>
<keyword evidence="13" id="KW-1185">Reference proteome</keyword>
<evidence type="ECO:0000256" key="4">
    <source>
        <dbReference type="ARBA" id="ARBA00016099"/>
    </source>
</evidence>
<evidence type="ECO:0000313" key="12">
    <source>
        <dbReference type="EMBL" id="TKR60419.1"/>
    </source>
</evidence>
<reference evidence="12 13" key="2">
    <citation type="journal article" date="2019" name="G3 (Bethesda)">
        <title>Hybrid Assembly of the Genome of the Entomopathogenic Nematode Steinernema carpocapsae Identifies the X-Chromosome.</title>
        <authorList>
            <person name="Serra L."/>
            <person name="Macchietto M."/>
            <person name="Macias-Munoz A."/>
            <person name="McGill C.J."/>
            <person name="Rodriguez I.M."/>
            <person name="Rodriguez B."/>
            <person name="Murad R."/>
            <person name="Mortazavi A."/>
        </authorList>
    </citation>
    <scope>NUCLEOTIDE SEQUENCE [LARGE SCALE GENOMIC DNA]</scope>
    <source>
        <strain evidence="12 13">ALL</strain>
    </source>
</reference>
<dbReference type="GO" id="GO:0043410">
    <property type="term" value="P:positive regulation of MAPK cascade"/>
    <property type="evidence" value="ECO:0007669"/>
    <property type="project" value="InterPro"/>
</dbReference>
<evidence type="ECO:0000256" key="8">
    <source>
        <dbReference type="ARBA" id="ARBA00023139"/>
    </source>
</evidence>
<dbReference type="PANTHER" id="PTHR13401">
    <property type="entry name" value="RAGULATOR COMPLEX PROTEIN LAMTOR1"/>
    <property type="match status" value="1"/>
</dbReference>
<sequence length="210" mass="22745">MDLVRKICCCGGEVSDEEDVRQLIDDEEDDFNVITARQNSSNHFSYGSNGNLSSDHGIAPFMGFPALSVPSPQNVGSLVNENEENSMLDSILNQTQQNIIDVSNLADDTGISNAAYASQARMYNDVVRKHDNTLTQKILSTGQPLTQSDKSLGILTDVGNLVADMLSRPALSESAIEEMRALAANATTAVEEGIKIESTEELVVFMNLDD</sequence>
<dbReference type="GO" id="GO:0042632">
    <property type="term" value="P:cholesterol homeostasis"/>
    <property type="evidence" value="ECO:0007669"/>
    <property type="project" value="InterPro"/>
</dbReference>
<dbReference type="GO" id="GO:0005765">
    <property type="term" value="C:lysosomal membrane"/>
    <property type="evidence" value="ECO:0007669"/>
    <property type="project" value="UniProtKB-SubCell"/>
</dbReference>